<comment type="caution">
    <text evidence="4">The sequence shown here is derived from an EMBL/GenBank/DDBJ whole genome shotgun (WGS) entry which is preliminary data.</text>
</comment>
<dbReference type="OrthoDB" id="4131217at2759"/>
<accession>A0A9P7ML76</accession>
<reference evidence="4 5" key="1">
    <citation type="journal article" date="2020" name="bioRxiv">
        <title>Whole genome comparisons of ergot fungi reveals the divergence and evolution of species within the genus Claviceps are the result of varying mechanisms driving genome evolution and host range expansion.</title>
        <authorList>
            <person name="Wyka S.A."/>
            <person name="Mondo S.J."/>
            <person name="Liu M."/>
            <person name="Dettman J."/>
            <person name="Nalam V."/>
            <person name="Broders K.D."/>
        </authorList>
    </citation>
    <scope>NUCLEOTIDE SEQUENCE [LARGE SCALE GENOMIC DNA]</scope>
    <source>
        <strain evidence="4 5">CCC 1485</strain>
    </source>
</reference>
<evidence type="ECO:0000256" key="2">
    <source>
        <dbReference type="SAM" id="SignalP"/>
    </source>
</evidence>
<feature type="signal peptide" evidence="2">
    <location>
        <begin position="1"/>
        <end position="20"/>
    </location>
</feature>
<feature type="region of interest" description="Disordered" evidence="1">
    <location>
        <begin position="334"/>
        <end position="355"/>
    </location>
</feature>
<keyword evidence="2" id="KW-0732">Signal</keyword>
<gene>
    <name evidence="4" type="ORF">E4U60_004770</name>
</gene>
<evidence type="ECO:0000313" key="5">
    <source>
        <dbReference type="Proteomes" id="UP000706124"/>
    </source>
</evidence>
<dbReference type="AlphaFoldDB" id="A0A9P7ML76"/>
<feature type="domain" description="Intradiol ring-cleavage dioxygenases" evidence="3">
    <location>
        <begin position="141"/>
        <end position="224"/>
    </location>
</feature>
<dbReference type="Proteomes" id="UP000706124">
    <property type="component" value="Unassembled WGS sequence"/>
</dbReference>
<dbReference type="EMBL" id="SRPO01000004">
    <property type="protein sequence ID" value="KAG5949512.1"/>
    <property type="molecule type" value="Genomic_DNA"/>
</dbReference>
<dbReference type="InterPro" id="IPR015889">
    <property type="entry name" value="Intradiol_dOase_core"/>
</dbReference>
<dbReference type="GO" id="GO:0016702">
    <property type="term" value="F:oxidoreductase activity, acting on single donors with incorporation of molecular oxygen, incorporation of two atoms of oxygen"/>
    <property type="evidence" value="ECO:0007669"/>
    <property type="project" value="InterPro"/>
</dbReference>
<dbReference type="InterPro" id="IPR000627">
    <property type="entry name" value="Intradiol_dOase_C"/>
</dbReference>
<dbReference type="CDD" id="cd03457">
    <property type="entry name" value="intradiol_dioxygenase_like"/>
    <property type="match status" value="1"/>
</dbReference>
<sequence length="355" mass="38787">MMWSSLFAALVFSATALGHAQTEEKRKAHSAALHRIATHSKRSLAACAETPAAVELRQRAVARRAAWANELRRSRGLTTQHVRRGKQELEKWMAISHNQTDKDYTLDTPLDELFTSNASCIFVPETTIGPYYVAGEYLREEISESEPGVPIYVDFQFVDVKTCEAVPHLIVDMWHANALGVYSGVTAEGQAGLKTNFGRGVQITDDDGVVQYRSIFPGHYIGRTSHLHVMSTNNATVLGNGTFEGGTVLHIGQTYFDQSLISAVEAIPPYSSNKQPLTDNRHDKLTGDEATELSDPFMKYVYLGDDVEDGLLLWMTVGLDKNANHNANISAAAHWHPGGGTDESGAKASVSSPGN</sequence>
<dbReference type="GO" id="GO:0008199">
    <property type="term" value="F:ferric iron binding"/>
    <property type="evidence" value="ECO:0007669"/>
    <property type="project" value="InterPro"/>
</dbReference>
<evidence type="ECO:0000256" key="1">
    <source>
        <dbReference type="SAM" id="MobiDB-lite"/>
    </source>
</evidence>
<organism evidence="4 5">
    <name type="scientific">Claviceps pazoutovae</name>
    <dbReference type="NCBI Taxonomy" id="1649127"/>
    <lineage>
        <taxon>Eukaryota</taxon>
        <taxon>Fungi</taxon>
        <taxon>Dikarya</taxon>
        <taxon>Ascomycota</taxon>
        <taxon>Pezizomycotina</taxon>
        <taxon>Sordariomycetes</taxon>
        <taxon>Hypocreomycetidae</taxon>
        <taxon>Hypocreales</taxon>
        <taxon>Clavicipitaceae</taxon>
        <taxon>Claviceps</taxon>
    </lineage>
</organism>
<name>A0A9P7ML76_9HYPO</name>
<dbReference type="PANTHER" id="PTHR34315:SF1">
    <property type="entry name" value="INTRADIOL RING-CLEAVAGE DIOXYGENASES DOMAIN-CONTAINING PROTEIN-RELATED"/>
    <property type="match status" value="1"/>
</dbReference>
<evidence type="ECO:0000313" key="4">
    <source>
        <dbReference type="EMBL" id="KAG5949512.1"/>
    </source>
</evidence>
<keyword evidence="5" id="KW-1185">Reference proteome</keyword>
<dbReference type="Pfam" id="PF00775">
    <property type="entry name" value="Dioxygenase_C"/>
    <property type="match status" value="1"/>
</dbReference>
<evidence type="ECO:0000259" key="3">
    <source>
        <dbReference type="Pfam" id="PF00775"/>
    </source>
</evidence>
<dbReference type="Gene3D" id="2.60.130.10">
    <property type="entry name" value="Aromatic compound dioxygenase"/>
    <property type="match status" value="1"/>
</dbReference>
<dbReference type="PANTHER" id="PTHR34315">
    <property type="match status" value="1"/>
</dbReference>
<protein>
    <recommendedName>
        <fullName evidence="3">Intradiol ring-cleavage dioxygenases domain-containing protein</fullName>
    </recommendedName>
</protein>
<dbReference type="SUPFAM" id="SSF49482">
    <property type="entry name" value="Aromatic compound dioxygenase"/>
    <property type="match status" value="1"/>
</dbReference>
<proteinExistence type="predicted"/>
<feature type="chain" id="PRO_5040429810" description="Intradiol ring-cleavage dioxygenases domain-containing protein" evidence="2">
    <location>
        <begin position="21"/>
        <end position="355"/>
    </location>
</feature>